<dbReference type="SUPFAM" id="SSF81606">
    <property type="entry name" value="PP2C-like"/>
    <property type="match status" value="1"/>
</dbReference>
<dbReference type="GO" id="GO:0003677">
    <property type="term" value="F:DNA binding"/>
    <property type="evidence" value="ECO:0007669"/>
    <property type="project" value="UniProtKB-UniRule"/>
</dbReference>
<dbReference type="Pfam" id="PF00440">
    <property type="entry name" value="TetR_N"/>
    <property type="match status" value="1"/>
</dbReference>
<evidence type="ECO:0000256" key="3">
    <source>
        <dbReference type="PROSITE-ProRule" id="PRU00335"/>
    </source>
</evidence>
<dbReference type="SMART" id="SM00331">
    <property type="entry name" value="PP2C_SIG"/>
    <property type="match status" value="1"/>
</dbReference>
<dbReference type="InterPro" id="IPR052016">
    <property type="entry name" value="Bact_Sigma-Reg"/>
</dbReference>
<dbReference type="InterPro" id="IPR001647">
    <property type="entry name" value="HTH_TetR"/>
</dbReference>
<feature type="domain" description="HTH tetR-type" evidence="4">
    <location>
        <begin position="11"/>
        <end position="75"/>
    </location>
</feature>
<keyword evidence="2 3" id="KW-0238">DNA-binding</keyword>
<dbReference type="PANTHER" id="PTHR43156">
    <property type="entry name" value="STAGE II SPORULATION PROTEIN E-RELATED"/>
    <property type="match status" value="1"/>
</dbReference>
<evidence type="ECO:0000313" key="5">
    <source>
        <dbReference type="EMBL" id="CAA9475045.1"/>
    </source>
</evidence>
<dbReference type="EMBL" id="CADCVR010000009">
    <property type="protein sequence ID" value="CAA9475045.1"/>
    <property type="molecule type" value="Genomic_DNA"/>
</dbReference>
<evidence type="ECO:0000259" key="4">
    <source>
        <dbReference type="PROSITE" id="PS50977"/>
    </source>
</evidence>
<dbReference type="InterPro" id="IPR001932">
    <property type="entry name" value="PPM-type_phosphatase-like_dom"/>
</dbReference>
<feature type="DNA-binding region" description="H-T-H motif" evidence="3">
    <location>
        <begin position="38"/>
        <end position="57"/>
    </location>
</feature>
<dbReference type="InterPro" id="IPR036457">
    <property type="entry name" value="PPM-type-like_dom_sf"/>
</dbReference>
<name>A0A6J4RQK2_9ACTN</name>
<keyword evidence="1" id="KW-0378">Hydrolase</keyword>
<protein>
    <submittedName>
        <fullName evidence="5">Serine phosphatase RsbU, regulator of sigma subunit</fullName>
    </submittedName>
</protein>
<dbReference type="PROSITE" id="PS50977">
    <property type="entry name" value="HTH_TETR_2"/>
    <property type="match status" value="1"/>
</dbReference>
<proteinExistence type="predicted"/>
<dbReference type="PANTHER" id="PTHR43156:SF2">
    <property type="entry name" value="STAGE II SPORULATION PROTEIN E"/>
    <property type="match status" value="1"/>
</dbReference>
<organism evidence="5">
    <name type="scientific">uncultured Solirubrobacteraceae bacterium</name>
    <dbReference type="NCBI Taxonomy" id="1162706"/>
    <lineage>
        <taxon>Bacteria</taxon>
        <taxon>Bacillati</taxon>
        <taxon>Actinomycetota</taxon>
        <taxon>Thermoleophilia</taxon>
        <taxon>Solirubrobacterales</taxon>
        <taxon>Solirubrobacteraceae</taxon>
        <taxon>environmental samples</taxon>
    </lineage>
</organism>
<dbReference type="Gene3D" id="1.10.357.10">
    <property type="entry name" value="Tetracycline Repressor, domain 2"/>
    <property type="match status" value="1"/>
</dbReference>
<evidence type="ECO:0000256" key="1">
    <source>
        <dbReference type="ARBA" id="ARBA00022801"/>
    </source>
</evidence>
<sequence length="480" mass="50454">MPDSDDETRRRQRSDAALNAARLLEVARHRLAADPGASMAALAEEAGVSRGTLYRHFSSREVLVEAVRAQARDDAEASEADYLRPPGELAHVAPTPLSVADVLNKVPPHQLADQVVAEAQRSPGVSSAAVYLVDLDGADMQRMAGAAAFPERIPVPLAVGPEIPREGVAPLRAAVEELLPGSDVAPLYLRGRAIGVLLVVGEGDDALRDLALEAAAAIELADVYTDVMEMTRRVRPTTPAAEIQQNLLPPRIVRIAGASLAGNVLPGYDIGGDWFDYAENGDCAWVGIADAEGTGPRAAGLASVLLGAFRAARHHGDDPAEAVALMHEVLDAVAAERSTATATIGCWNAPAALFRWVACGEVAPMLIHADGRLELLEEGLVPRLGDPAMPRRATVQARRLEVGQRLLLLSDGILGRPTTDGGTLGVHGVHRAALKAHSTTAAGTVRAIEDAVRETVVDALDDDATLVVFVPTDPATADRS</sequence>
<accession>A0A6J4RQK2</accession>
<dbReference type="AlphaFoldDB" id="A0A6J4RQK2"/>
<gene>
    <name evidence="5" type="ORF">AVDCRST_MAG53-210</name>
</gene>
<dbReference type="Gene3D" id="3.60.40.10">
    <property type="entry name" value="PPM-type phosphatase domain"/>
    <property type="match status" value="1"/>
</dbReference>
<dbReference type="GO" id="GO:0016791">
    <property type="term" value="F:phosphatase activity"/>
    <property type="evidence" value="ECO:0007669"/>
    <property type="project" value="TreeGrafter"/>
</dbReference>
<dbReference type="InterPro" id="IPR009057">
    <property type="entry name" value="Homeodomain-like_sf"/>
</dbReference>
<reference evidence="5" key="1">
    <citation type="submission" date="2020-02" db="EMBL/GenBank/DDBJ databases">
        <authorList>
            <person name="Meier V. D."/>
        </authorList>
    </citation>
    <scope>NUCLEOTIDE SEQUENCE</scope>
    <source>
        <strain evidence="5">AVDCRST_MAG53</strain>
    </source>
</reference>
<dbReference type="SUPFAM" id="SSF46689">
    <property type="entry name" value="Homeodomain-like"/>
    <property type="match status" value="1"/>
</dbReference>
<evidence type="ECO:0000256" key="2">
    <source>
        <dbReference type="ARBA" id="ARBA00023125"/>
    </source>
</evidence>
<dbReference type="Pfam" id="PF07228">
    <property type="entry name" value="SpoIIE"/>
    <property type="match status" value="1"/>
</dbReference>